<feature type="signal peptide" evidence="2">
    <location>
        <begin position="1"/>
        <end position="21"/>
    </location>
</feature>
<sequence length="147" mass="16185">MKKILACLTLLALGLSAGAYAQTSTPAAQDSSGAHAAKRPMDPQQRANQLAKRLQLNTEQTNQIAAILSNRQQQLQSLKSDRSVRGADRRAKAQAIMKDGDTQLQAVLTDNQRQRYLSMREAMIERRQEKEGAKNEPTTPMPDNAGK</sequence>
<keyword evidence="2" id="KW-0732">Signal</keyword>
<evidence type="ECO:0000313" key="3">
    <source>
        <dbReference type="EMBL" id="MFK2915705.1"/>
    </source>
</evidence>
<dbReference type="Proteomes" id="UP001620408">
    <property type="component" value="Unassembled WGS sequence"/>
</dbReference>
<feature type="compositionally biased region" description="Basic and acidic residues" evidence="1">
    <location>
        <begin position="124"/>
        <end position="134"/>
    </location>
</feature>
<feature type="chain" id="PRO_5046795502" description="Periplasmic heavy metal sensor" evidence="2">
    <location>
        <begin position="22"/>
        <end position="147"/>
    </location>
</feature>
<feature type="region of interest" description="Disordered" evidence="1">
    <location>
        <begin position="26"/>
        <end position="45"/>
    </location>
</feature>
<reference evidence="3 4" key="1">
    <citation type="submission" date="2020-10" db="EMBL/GenBank/DDBJ databases">
        <title>Phylogeny of dyella-like bacteria.</title>
        <authorList>
            <person name="Fu J."/>
        </authorList>
    </citation>
    <scope>NUCLEOTIDE SEQUENCE [LARGE SCALE GENOMIC DNA]</scope>
    <source>
        <strain evidence="3 4">BB4</strain>
    </source>
</reference>
<organism evidence="3 4">
    <name type="scientific">Dyella koreensis</name>
    <dbReference type="NCBI Taxonomy" id="311235"/>
    <lineage>
        <taxon>Bacteria</taxon>
        <taxon>Pseudomonadati</taxon>
        <taxon>Pseudomonadota</taxon>
        <taxon>Gammaproteobacteria</taxon>
        <taxon>Lysobacterales</taxon>
        <taxon>Rhodanobacteraceae</taxon>
        <taxon>Dyella</taxon>
    </lineage>
</organism>
<keyword evidence="4" id="KW-1185">Reference proteome</keyword>
<comment type="caution">
    <text evidence="3">The sequence shown here is derived from an EMBL/GenBank/DDBJ whole genome shotgun (WGS) entry which is preliminary data.</text>
</comment>
<dbReference type="EMBL" id="JADIKD010000004">
    <property type="protein sequence ID" value="MFK2915705.1"/>
    <property type="molecule type" value="Genomic_DNA"/>
</dbReference>
<protein>
    <recommendedName>
        <fullName evidence="5">Periplasmic heavy metal sensor</fullName>
    </recommendedName>
</protein>
<evidence type="ECO:0008006" key="5">
    <source>
        <dbReference type="Google" id="ProtNLM"/>
    </source>
</evidence>
<proteinExistence type="predicted"/>
<evidence type="ECO:0000256" key="1">
    <source>
        <dbReference type="SAM" id="MobiDB-lite"/>
    </source>
</evidence>
<evidence type="ECO:0000256" key="2">
    <source>
        <dbReference type="SAM" id="SignalP"/>
    </source>
</evidence>
<accession>A0ABW8JYH2</accession>
<gene>
    <name evidence="3" type="ORF">ISS97_00405</name>
</gene>
<evidence type="ECO:0000313" key="4">
    <source>
        <dbReference type="Proteomes" id="UP001620408"/>
    </source>
</evidence>
<dbReference type="RefSeq" id="WP_379987347.1">
    <property type="nucleotide sequence ID" value="NZ_JADIKD010000004.1"/>
</dbReference>
<feature type="region of interest" description="Disordered" evidence="1">
    <location>
        <begin position="124"/>
        <end position="147"/>
    </location>
</feature>
<name>A0ABW8JYH2_9GAMM</name>